<accession>A0A6A6QJ60</accession>
<dbReference type="EMBL" id="MU004194">
    <property type="protein sequence ID" value="KAF2492064.1"/>
    <property type="molecule type" value="Genomic_DNA"/>
</dbReference>
<reference evidence="2" key="1">
    <citation type="journal article" date="2020" name="Stud. Mycol.">
        <title>101 Dothideomycetes genomes: a test case for predicting lifestyles and emergence of pathogens.</title>
        <authorList>
            <person name="Haridas S."/>
            <person name="Albert R."/>
            <person name="Binder M."/>
            <person name="Bloem J."/>
            <person name="Labutti K."/>
            <person name="Salamov A."/>
            <person name="Andreopoulos B."/>
            <person name="Baker S."/>
            <person name="Barry K."/>
            <person name="Bills G."/>
            <person name="Bluhm B."/>
            <person name="Cannon C."/>
            <person name="Castanera R."/>
            <person name="Culley D."/>
            <person name="Daum C."/>
            <person name="Ezra D."/>
            <person name="Gonzalez J."/>
            <person name="Henrissat B."/>
            <person name="Kuo A."/>
            <person name="Liang C."/>
            <person name="Lipzen A."/>
            <person name="Lutzoni F."/>
            <person name="Magnuson J."/>
            <person name="Mondo S."/>
            <person name="Nolan M."/>
            <person name="Ohm R."/>
            <person name="Pangilinan J."/>
            <person name="Park H.-J."/>
            <person name="Ramirez L."/>
            <person name="Alfaro M."/>
            <person name="Sun H."/>
            <person name="Tritt A."/>
            <person name="Yoshinaga Y."/>
            <person name="Zwiers L.-H."/>
            <person name="Turgeon B."/>
            <person name="Goodwin S."/>
            <person name="Spatafora J."/>
            <person name="Crous P."/>
            <person name="Grigoriev I."/>
        </authorList>
    </citation>
    <scope>NUCLEOTIDE SEQUENCE</scope>
    <source>
        <strain evidence="2">CBS 269.34</strain>
    </source>
</reference>
<dbReference type="AlphaFoldDB" id="A0A6A6QJ60"/>
<feature type="compositionally biased region" description="Basic and acidic residues" evidence="1">
    <location>
        <begin position="130"/>
        <end position="142"/>
    </location>
</feature>
<feature type="compositionally biased region" description="Acidic residues" evidence="1">
    <location>
        <begin position="250"/>
        <end position="265"/>
    </location>
</feature>
<gene>
    <name evidence="2" type="ORF">BU16DRAFT_564532</name>
</gene>
<protein>
    <submittedName>
        <fullName evidence="2">Uncharacterized protein</fullName>
    </submittedName>
</protein>
<feature type="compositionally biased region" description="Acidic residues" evidence="1">
    <location>
        <begin position="108"/>
        <end position="129"/>
    </location>
</feature>
<feature type="compositionally biased region" description="Polar residues" evidence="1">
    <location>
        <begin position="148"/>
        <end position="161"/>
    </location>
</feature>
<dbReference type="Proteomes" id="UP000799750">
    <property type="component" value="Unassembled WGS sequence"/>
</dbReference>
<evidence type="ECO:0000256" key="1">
    <source>
        <dbReference type="SAM" id="MobiDB-lite"/>
    </source>
</evidence>
<evidence type="ECO:0000313" key="2">
    <source>
        <dbReference type="EMBL" id="KAF2492064.1"/>
    </source>
</evidence>
<keyword evidence="3" id="KW-1185">Reference proteome</keyword>
<evidence type="ECO:0000313" key="3">
    <source>
        <dbReference type="Proteomes" id="UP000799750"/>
    </source>
</evidence>
<feature type="region of interest" description="Disordered" evidence="1">
    <location>
        <begin position="1"/>
        <end position="33"/>
    </location>
</feature>
<proteinExistence type="predicted"/>
<feature type="region of interest" description="Disordered" evidence="1">
    <location>
        <begin position="219"/>
        <end position="285"/>
    </location>
</feature>
<feature type="region of interest" description="Disordered" evidence="1">
    <location>
        <begin position="102"/>
        <end position="197"/>
    </location>
</feature>
<sequence>MFRHQNGGERYPLRVYPRSMPSSPTGSQPPDLTLLPLLPESQILSLSVARASTPPDSPEMQEVAGEEQGMGWFRKAGRGGGKGSGRKREWFRMDAMIVAVSRPWGDGGQDEGIDQTELDEGPGLDDQLQEFDRLEEIGEPGRDVAPGRTNTPGIDSTSNDAQEQREESESDEDGQVVMRPRYDPSIPGGGNDNYTPVKAAERSNLFVVLGENILEDVAENGEDAELVPQKESKAARDNNTEGAKYRQGFLEDEGLTGAENDETSSSEDPVGSKDGAEAPTPVQHM</sequence>
<feature type="compositionally biased region" description="Basic and acidic residues" evidence="1">
    <location>
        <begin position="228"/>
        <end position="239"/>
    </location>
</feature>
<name>A0A6A6QJ60_9PEZI</name>
<feature type="region of interest" description="Disordered" evidence="1">
    <location>
        <begin position="49"/>
        <end position="86"/>
    </location>
</feature>
<organism evidence="2 3">
    <name type="scientific">Lophium mytilinum</name>
    <dbReference type="NCBI Taxonomy" id="390894"/>
    <lineage>
        <taxon>Eukaryota</taxon>
        <taxon>Fungi</taxon>
        <taxon>Dikarya</taxon>
        <taxon>Ascomycota</taxon>
        <taxon>Pezizomycotina</taxon>
        <taxon>Dothideomycetes</taxon>
        <taxon>Pleosporomycetidae</taxon>
        <taxon>Mytilinidiales</taxon>
        <taxon>Mytilinidiaceae</taxon>
        <taxon>Lophium</taxon>
    </lineage>
</organism>
<dbReference type="OrthoDB" id="10644067at2759"/>